<dbReference type="SUPFAM" id="SSF52788">
    <property type="entry name" value="Phosphotyrosine protein phosphatases I"/>
    <property type="match status" value="1"/>
</dbReference>
<proteinExistence type="predicted"/>
<evidence type="ECO:0000313" key="1">
    <source>
        <dbReference type="EMBL" id="CAB4545260.1"/>
    </source>
</evidence>
<name>A0A6J6C1Q7_9ZZZZ</name>
<organism evidence="1">
    <name type="scientific">freshwater metagenome</name>
    <dbReference type="NCBI Taxonomy" id="449393"/>
    <lineage>
        <taxon>unclassified sequences</taxon>
        <taxon>metagenomes</taxon>
        <taxon>ecological metagenomes</taxon>
    </lineage>
</organism>
<protein>
    <submittedName>
        <fullName evidence="1">Unannotated protein</fullName>
    </submittedName>
</protein>
<sequence>MTTDQSGVIAVICRLNQARSIIASTYLSRILPEHRVVSAGIQAPDGQRIPLSVQVLAQKWGLELNKDFSQSLDSIREEILAAELVIVAENSFIEILADFGVNPSKIVSMQDQVFDPDVIPIDPVNLNPESFEVELAKAVMVSVQLVAQRNLVKHHNKITVVHPQSISDFQNCLLSVNAAADKVGASVLVADFRFPQNGLIERLGLTYKELTINQALGAITTNADQLALVGPCLVATRFEIDFAEEFVLSTSFLNVLEVLSQDRELFVITGPRSSAHREFSETYLCASNAF</sequence>
<dbReference type="EMBL" id="CAEZSI010000131">
    <property type="protein sequence ID" value="CAB4545260.1"/>
    <property type="molecule type" value="Genomic_DNA"/>
</dbReference>
<accession>A0A6J6C1Q7</accession>
<dbReference type="InterPro" id="IPR036196">
    <property type="entry name" value="Ptyr_pPase_sf"/>
</dbReference>
<dbReference type="AlphaFoldDB" id="A0A6J6C1Q7"/>
<gene>
    <name evidence="1" type="ORF">UFOPK1412_00890</name>
</gene>
<reference evidence="1" key="1">
    <citation type="submission" date="2020-05" db="EMBL/GenBank/DDBJ databases">
        <authorList>
            <person name="Chiriac C."/>
            <person name="Salcher M."/>
            <person name="Ghai R."/>
            <person name="Kavagutti S V."/>
        </authorList>
    </citation>
    <scope>NUCLEOTIDE SEQUENCE</scope>
</reference>
<dbReference type="Gene3D" id="3.40.50.2300">
    <property type="match status" value="1"/>
</dbReference>